<keyword evidence="5" id="KW-1185">Reference proteome</keyword>
<dbReference type="InterPro" id="IPR050065">
    <property type="entry name" value="GlmU-like"/>
</dbReference>
<gene>
    <name evidence="4" type="ORF">CWE11_09440</name>
</gene>
<dbReference type="InterPro" id="IPR029044">
    <property type="entry name" value="Nucleotide-diphossugar_trans"/>
</dbReference>
<dbReference type="AlphaFoldDB" id="A0A432WCG6"/>
<dbReference type="CDD" id="cd06422">
    <property type="entry name" value="NTP_transferase_like_1"/>
    <property type="match status" value="1"/>
</dbReference>
<dbReference type="Pfam" id="PF00483">
    <property type="entry name" value="NTP_transferase"/>
    <property type="match status" value="1"/>
</dbReference>
<name>A0A432WCG6_9GAMM</name>
<dbReference type="NCBIfam" id="NF045761">
    <property type="entry name" value="NAMPUrTaseMurU"/>
    <property type="match status" value="1"/>
</dbReference>
<dbReference type="RefSeq" id="WP_126777365.1">
    <property type="nucleotide sequence ID" value="NZ_PIPM01000010.1"/>
</dbReference>
<comment type="caution">
    <text evidence="4">The sequence shown here is derived from an EMBL/GenBank/DDBJ whole genome shotgun (WGS) entry which is preliminary data.</text>
</comment>
<dbReference type="InterPro" id="IPR005835">
    <property type="entry name" value="NTP_transferase_dom"/>
</dbReference>
<evidence type="ECO:0000313" key="4">
    <source>
        <dbReference type="EMBL" id="RUO30170.1"/>
    </source>
</evidence>
<evidence type="ECO:0000313" key="5">
    <source>
        <dbReference type="Proteomes" id="UP000288405"/>
    </source>
</evidence>
<sequence length="224" mass="24620">MRAMILAAGRGKRMRPLTDHTPKPLLSVGGMPLLAWHLEKLRNAGVTDIVINTAWLGAQLEAYFGDGAEFGVSIRWSHEPPGGLETAGGIIQALPLLTDGLSSEQPFWVINGDIWTDYDMNRLPRDLRGDLAHLVLVDNPKHHPHGDFALRGQRVVAEPGLTFSGVSVLSPELFAGVAVDFLPLRPFFERAIAQGRVAGEHHVGHWTDVGTPERLARLEEELRQ</sequence>
<proteinExistence type="predicted"/>
<reference evidence="4 5" key="1">
    <citation type="journal article" date="2011" name="Front. Microbiol.">
        <title>Genomic signatures of strain selection and enhancement in Bacillus atrophaeus var. globigii, a historical biowarfare simulant.</title>
        <authorList>
            <person name="Gibbons H.S."/>
            <person name="Broomall S.M."/>
            <person name="McNew L.A."/>
            <person name="Daligault H."/>
            <person name="Chapman C."/>
            <person name="Bruce D."/>
            <person name="Karavis M."/>
            <person name="Krepps M."/>
            <person name="McGregor P.A."/>
            <person name="Hong C."/>
            <person name="Park K.H."/>
            <person name="Akmal A."/>
            <person name="Feldman A."/>
            <person name="Lin J.S."/>
            <person name="Chang W.E."/>
            <person name="Higgs B.W."/>
            <person name="Demirev P."/>
            <person name="Lindquist J."/>
            <person name="Liem A."/>
            <person name="Fochler E."/>
            <person name="Read T.D."/>
            <person name="Tapia R."/>
            <person name="Johnson S."/>
            <person name="Bishop-Lilly K.A."/>
            <person name="Detter C."/>
            <person name="Han C."/>
            <person name="Sozhamannan S."/>
            <person name="Rosenzweig C.N."/>
            <person name="Skowronski E.W."/>
        </authorList>
    </citation>
    <scope>NUCLEOTIDE SEQUENCE [LARGE SCALE GENOMIC DNA]</scope>
    <source>
        <strain evidence="4 5">GYP-17</strain>
    </source>
</reference>
<dbReference type="GO" id="GO:0016779">
    <property type="term" value="F:nucleotidyltransferase activity"/>
    <property type="evidence" value="ECO:0007669"/>
    <property type="project" value="UniProtKB-KW"/>
</dbReference>
<dbReference type="PANTHER" id="PTHR43584:SF8">
    <property type="entry name" value="N-ACETYLMURAMATE ALPHA-1-PHOSPHATE URIDYLYLTRANSFERASE"/>
    <property type="match status" value="1"/>
</dbReference>
<dbReference type="OrthoDB" id="9788272at2"/>
<dbReference type="InterPro" id="IPR054790">
    <property type="entry name" value="MurU"/>
</dbReference>
<dbReference type="PANTHER" id="PTHR43584">
    <property type="entry name" value="NUCLEOTIDYL TRANSFERASE"/>
    <property type="match status" value="1"/>
</dbReference>
<evidence type="ECO:0000256" key="2">
    <source>
        <dbReference type="ARBA" id="ARBA00022695"/>
    </source>
</evidence>
<evidence type="ECO:0000256" key="1">
    <source>
        <dbReference type="ARBA" id="ARBA00022679"/>
    </source>
</evidence>
<organism evidence="4 5">
    <name type="scientific">Aliidiomarina sanyensis</name>
    <dbReference type="NCBI Taxonomy" id="1249555"/>
    <lineage>
        <taxon>Bacteria</taxon>
        <taxon>Pseudomonadati</taxon>
        <taxon>Pseudomonadota</taxon>
        <taxon>Gammaproteobacteria</taxon>
        <taxon>Alteromonadales</taxon>
        <taxon>Idiomarinaceae</taxon>
        <taxon>Aliidiomarina</taxon>
    </lineage>
</organism>
<dbReference type="Proteomes" id="UP000288405">
    <property type="component" value="Unassembled WGS sequence"/>
</dbReference>
<protein>
    <submittedName>
        <fullName evidence="4">Mannose-1-phosphate guanylyltransferase</fullName>
    </submittedName>
</protein>
<dbReference type="EMBL" id="PIPM01000010">
    <property type="protein sequence ID" value="RUO30170.1"/>
    <property type="molecule type" value="Genomic_DNA"/>
</dbReference>
<keyword evidence="1 4" id="KW-0808">Transferase</keyword>
<keyword evidence="2 4" id="KW-0548">Nucleotidyltransferase</keyword>
<evidence type="ECO:0000259" key="3">
    <source>
        <dbReference type="Pfam" id="PF00483"/>
    </source>
</evidence>
<feature type="domain" description="Nucleotidyl transferase" evidence="3">
    <location>
        <begin position="3"/>
        <end position="128"/>
    </location>
</feature>
<dbReference type="Gene3D" id="3.90.550.10">
    <property type="entry name" value="Spore Coat Polysaccharide Biosynthesis Protein SpsA, Chain A"/>
    <property type="match status" value="1"/>
</dbReference>
<accession>A0A432WCG6</accession>
<dbReference type="SUPFAM" id="SSF53448">
    <property type="entry name" value="Nucleotide-diphospho-sugar transferases"/>
    <property type="match status" value="1"/>
</dbReference>